<dbReference type="Gene3D" id="3.20.20.150">
    <property type="entry name" value="Divalent-metal-dependent TIM barrel enzymes"/>
    <property type="match status" value="1"/>
</dbReference>
<dbReference type="PANTHER" id="PTHR12110:SF21">
    <property type="entry name" value="XYLOSE ISOMERASE-LIKE TIM BARREL DOMAIN-CONTAINING PROTEIN"/>
    <property type="match status" value="1"/>
</dbReference>
<feature type="domain" description="Xylose isomerase-like TIM barrel" evidence="1">
    <location>
        <begin position="20"/>
        <end position="289"/>
    </location>
</feature>
<dbReference type="STRING" id="1499966.U14_05291"/>
<accession>A0A081BRI3</accession>
<keyword evidence="2" id="KW-0413">Isomerase</keyword>
<protein>
    <submittedName>
        <fullName evidence="2">Xylose isomerase domain protein TIM barrel</fullName>
    </submittedName>
</protein>
<sequence length="301" mass="33585">MISVGIFNGYFPYTLQESIKKIKALGFSTVQLDLCFKDLDMSTPELITPDKCHIIRDAFRDANLPICAISGYTNIIHPDPAERQKRLNYLKAIIRHARDLGTPYVISETGTFNTESDWVHDPKNKTEEGYEEARKVLADLVQVAYDHGAVFLVENYVNNVIGSVNEVLRLFADINHPAMGLLMDPTNYFTDYNINDIDGELNRIFNALSGKIKVAHAKDCKAAESLEEKHAQLDAAESHTFRGAGAVELPAPGLGSLNYDLYLKRLAKDHPNIPIIIEHLDETDVPRAKAFVDSKLKALGC</sequence>
<dbReference type="Proteomes" id="UP000030700">
    <property type="component" value="Unassembled WGS sequence"/>
</dbReference>
<evidence type="ECO:0000313" key="3">
    <source>
        <dbReference type="Proteomes" id="UP000030700"/>
    </source>
</evidence>
<evidence type="ECO:0000313" key="2">
    <source>
        <dbReference type="EMBL" id="GAK54014.1"/>
    </source>
</evidence>
<proteinExistence type="predicted"/>
<dbReference type="InterPro" id="IPR036237">
    <property type="entry name" value="Xyl_isomerase-like_sf"/>
</dbReference>
<organism evidence="2 3">
    <name type="scientific">Candidatus Moduliflexus flocculans</name>
    <dbReference type="NCBI Taxonomy" id="1499966"/>
    <lineage>
        <taxon>Bacteria</taxon>
        <taxon>Candidatus Moduliflexota</taxon>
        <taxon>Candidatus Moduliflexia</taxon>
        <taxon>Candidatus Moduliflexales</taxon>
        <taxon>Candidatus Moduliflexaceae</taxon>
    </lineage>
</organism>
<dbReference type="InterPro" id="IPR050312">
    <property type="entry name" value="IolE/XylAMocC-like"/>
</dbReference>
<gene>
    <name evidence="2" type="ORF">U14_05291</name>
</gene>
<dbReference type="InterPro" id="IPR013022">
    <property type="entry name" value="Xyl_isomerase-like_TIM-brl"/>
</dbReference>
<reference evidence="2 3" key="1">
    <citation type="journal article" date="2015" name="PeerJ">
        <title>First genomic representation of candidate bacterial phylum KSB3 points to enhanced environmental sensing as a trigger of wastewater bulking.</title>
        <authorList>
            <person name="Sekiguchi Y."/>
            <person name="Ohashi A."/>
            <person name="Parks D.H."/>
            <person name="Yamauchi T."/>
            <person name="Tyson G.W."/>
            <person name="Hugenholtz P."/>
        </authorList>
    </citation>
    <scope>NUCLEOTIDE SEQUENCE [LARGE SCALE GENOMIC DNA]</scope>
</reference>
<dbReference type="HOGENOM" id="CLU_080433_1_0_0"/>
<dbReference type="PANTHER" id="PTHR12110">
    <property type="entry name" value="HYDROXYPYRUVATE ISOMERASE"/>
    <property type="match status" value="1"/>
</dbReference>
<keyword evidence="3" id="KW-1185">Reference proteome</keyword>
<dbReference type="EMBL" id="DF820460">
    <property type="protein sequence ID" value="GAK54014.1"/>
    <property type="molecule type" value="Genomic_DNA"/>
</dbReference>
<dbReference type="Pfam" id="PF01261">
    <property type="entry name" value="AP_endonuc_2"/>
    <property type="match status" value="1"/>
</dbReference>
<evidence type="ECO:0000259" key="1">
    <source>
        <dbReference type="Pfam" id="PF01261"/>
    </source>
</evidence>
<dbReference type="SUPFAM" id="SSF51658">
    <property type="entry name" value="Xylose isomerase-like"/>
    <property type="match status" value="1"/>
</dbReference>
<dbReference type="AlphaFoldDB" id="A0A081BRI3"/>
<dbReference type="GO" id="GO:0016853">
    <property type="term" value="F:isomerase activity"/>
    <property type="evidence" value="ECO:0007669"/>
    <property type="project" value="UniProtKB-KW"/>
</dbReference>
<name>A0A081BRI3_9BACT</name>